<dbReference type="InterPro" id="IPR007076">
    <property type="entry name" value="TfoX_N"/>
</dbReference>
<gene>
    <name evidence="3" type="primary">sxy</name>
    <name evidence="3" type="ORF">NCTC9997_04225</name>
</gene>
<dbReference type="InterPro" id="IPR007077">
    <property type="entry name" value="TfoX_C"/>
</dbReference>
<feature type="domain" description="TfoX C-terminal" evidence="2">
    <location>
        <begin position="117"/>
        <end position="173"/>
    </location>
</feature>
<dbReference type="Proteomes" id="UP000267630">
    <property type="component" value="Chromosome 3"/>
</dbReference>
<dbReference type="InterPro" id="IPR026256">
    <property type="entry name" value="TfoX-like_gammaprotbact"/>
</dbReference>
<dbReference type="EMBL" id="LR134253">
    <property type="protein sequence ID" value="VED52278.1"/>
    <property type="molecule type" value="Genomic_DNA"/>
</dbReference>
<dbReference type="Gene3D" id="3.30.1460.30">
    <property type="entry name" value="YgaC/TfoX-N like chaperone"/>
    <property type="match status" value="1"/>
</dbReference>
<evidence type="ECO:0000259" key="2">
    <source>
        <dbReference type="Pfam" id="PF04994"/>
    </source>
</evidence>
<accession>A0A7Z9CTH0</accession>
<keyword evidence="4" id="KW-1185">Reference proteome</keyword>
<evidence type="ECO:0000313" key="3">
    <source>
        <dbReference type="EMBL" id="VED52278.1"/>
    </source>
</evidence>
<dbReference type="AlphaFoldDB" id="A0A7Z9CTH0"/>
<proteinExistence type="predicted"/>
<dbReference type="PANTHER" id="PTHR36121:SF1">
    <property type="entry name" value="PROTEIN SXY"/>
    <property type="match status" value="1"/>
</dbReference>
<dbReference type="GO" id="GO:0030420">
    <property type="term" value="P:establishment of competence for transformation"/>
    <property type="evidence" value="ECO:0007669"/>
    <property type="project" value="InterPro"/>
</dbReference>
<evidence type="ECO:0000259" key="1">
    <source>
        <dbReference type="Pfam" id="PF04993"/>
    </source>
</evidence>
<dbReference type="PANTHER" id="PTHR36121">
    <property type="entry name" value="PROTEIN SXY"/>
    <property type="match status" value="1"/>
</dbReference>
<organism evidence="3 4">
    <name type="scientific">Raoultella terrigena</name>
    <name type="common">Klebsiella terrigena</name>
    <dbReference type="NCBI Taxonomy" id="577"/>
    <lineage>
        <taxon>Bacteria</taxon>
        <taxon>Pseudomonadati</taxon>
        <taxon>Pseudomonadota</taxon>
        <taxon>Gammaproteobacteria</taxon>
        <taxon>Enterobacterales</taxon>
        <taxon>Enterobacteriaceae</taxon>
        <taxon>Klebsiella/Raoultella group</taxon>
        <taxon>Raoultella</taxon>
    </lineage>
</organism>
<dbReference type="PIRSF" id="PIRSF028788">
    <property type="entry name" value="TfoX_Sxy"/>
    <property type="match status" value="1"/>
</dbReference>
<dbReference type="InterPro" id="IPR047525">
    <property type="entry name" value="TfoX-like"/>
</dbReference>
<evidence type="ECO:0000313" key="4">
    <source>
        <dbReference type="Proteomes" id="UP000267630"/>
    </source>
</evidence>
<protein>
    <submittedName>
        <fullName evidence="3">DNA transformation protein TfoX</fullName>
    </submittedName>
</protein>
<reference evidence="3 4" key="1">
    <citation type="submission" date="2018-12" db="EMBL/GenBank/DDBJ databases">
        <authorList>
            <consortium name="Pathogen Informatics"/>
        </authorList>
    </citation>
    <scope>NUCLEOTIDE SEQUENCE [LARGE SCALE GENOMIC DNA]</scope>
    <source>
        <strain evidence="3 4">NCTC9997</strain>
    </source>
</reference>
<sequence length="214" mass="24433">MKKISSLRFHKFQKCLSPLGKIICRPLFGGYSLAIDNTVFAMVAEGEIYLKICEQGAAYCVAHENPLLKMRKNGRPILLKYYQINETLWCDSKMLFKLSSLSLQAAQKEKNQQRYSGRLKDLPNISFHMELLLINSGVIDQQALRHIGAQRAWLKLRESNKAVTLNILYSLKGQLPAFTPLRSRRHGVRSCRSGRLTSGKAGRYLLWPNCHLLL</sequence>
<feature type="domain" description="TfoX N-terminal" evidence="1">
    <location>
        <begin position="16"/>
        <end position="106"/>
    </location>
</feature>
<dbReference type="Gene3D" id="1.10.150.20">
    <property type="entry name" value="5' to 3' exonuclease, C-terminal subdomain"/>
    <property type="match status" value="1"/>
</dbReference>
<name>A0A7Z9CTH0_RAOTE</name>
<dbReference type="Pfam" id="PF04993">
    <property type="entry name" value="TfoX_N"/>
    <property type="match status" value="1"/>
</dbReference>
<dbReference type="Pfam" id="PF04994">
    <property type="entry name" value="TfoX_C"/>
    <property type="match status" value="1"/>
</dbReference>
<dbReference type="SUPFAM" id="SSF159894">
    <property type="entry name" value="YgaC/TfoX-N like"/>
    <property type="match status" value="1"/>
</dbReference>